<dbReference type="InterPro" id="IPR027275">
    <property type="entry name" value="PRC-brl_dom"/>
</dbReference>
<name>A0A9X1YGM2_9BURK</name>
<evidence type="ECO:0000256" key="1">
    <source>
        <dbReference type="SAM" id="SignalP"/>
    </source>
</evidence>
<organism evidence="3 4">
    <name type="scientific">Scleromatobacter humisilvae</name>
    <dbReference type="NCBI Taxonomy" id="2897159"/>
    <lineage>
        <taxon>Bacteria</taxon>
        <taxon>Pseudomonadati</taxon>
        <taxon>Pseudomonadota</taxon>
        <taxon>Betaproteobacteria</taxon>
        <taxon>Burkholderiales</taxon>
        <taxon>Sphaerotilaceae</taxon>
        <taxon>Scleromatobacter</taxon>
    </lineage>
</organism>
<dbReference type="Proteomes" id="UP001139353">
    <property type="component" value="Unassembled WGS sequence"/>
</dbReference>
<sequence>MTHARVLTAAAIAATLLMSTMSAFAQANAPSMTPAERHDWERSHRLSKVIGSDVRNKTGDKIGDIRDLVVDDRGTIKLAIVSTGGFLGVGDRLHAVPWDALTLGPKDDHILDIDKAHLQATPGFTSKTWPNLGDDRWLADNRRYYVH</sequence>
<reference evidence="3" key="1">
    <citation type="submission" date="2021-11" db="EMBL/GenBank/DDBJ databases">
        <title>BS-T2-15 a new species belonging to the Comamonadaceae family isolated from the soil of a French oak forest.</title>
        <authorList>
            <person name="Mieszkin S."/>
            <person name="Alain K."/>
        </authorList>
    </citation>
    <scope>NUCLEOTIDE SEQUENCE</scope>
    <source>
        <strain evidence="3">BS-T2-15</strain>
    </source>
</reference>
<dbReference type="EMBL" id="JAJLJH010000002">
    <property type="protein sequence ID" value="MCK9686139.1"/>
    <property type="molecule type" value="Genomic_DNA"/>
</dbReference>
<keyword evidence="4" id="KW-1185">Reference proteome</keyword>
<proteinExistence type="predicted"/>
<feature type="domain" description="PRC-barrel" evidence="2">
    <location>
        <begin position="44"/>
        <end position="103"/>
    </location>
</feature>
<dbReference type="PANTHER" id="PTHR36505:SF1">
    <property type="entry name" value="BLR1072 PROTEIN"/>
    <property type="match status" value="1"/>
</dbReference>
<dbReference type="InterPro" id="IPR011033">
    <property type="entry name" value="PRC_barrel-like_sf"/>
</dbReference>
<dbReference type="PANTHER" id="PTHR36505">
    <property type="entry name" value="BLR1072 PROTEIN"/>
    <property type="match status" value="1"/>
</dbReference>
<dbReference type="SUPFAM" id="SSF50346">
    <property type="entry name" value="PRC-barrel domain"/>
    <property type="match status" value="1"/>
</dbReference>
<keyword evidence="1" id="KW-0732">Signal</keyword>
<accession>A0A9X1YGM2</accession>
<feature type="chain" id="PRO_5040975112" evidence="1">
    <location>
        <begin position="26"/>
        <end position="147"/>
    </location>
</feature>
<dbReference type="Gene3D" id="2.30.30.240">
    <property type="entry name" value="PRC-barrel domain"/>
    <property type="match status" value="1"/>
</dbReference>
<evidence type="ECO:0000259" key="2">
    <source>
        <dbReference type="Pfam" id="PF05239"/>
    </source>
</evidence>
<evidence type="ECO:0000313" key="3">
    <source>
        <dbReference type="EMBL" id="MCK9686139.1"/>
    </source>
</evidence>
<protein>
    <submittedName>
        <fullName evidence="3">PRC-barrel domain-containing protein</fullName>
    </submittedName>
</protein>
<feature type="signal peptide" evidence="1">
    <location>
        <begin position="1"/>
        <end position="25"/>
    </location>
</feature>
<gene>
    <name evidence="3" type="ORF">LPC04_10525</name>
</gene>
<dbReference type="Pfam" id="PF05239">
    <property type="entry name" value="PRC"/>
    <property type="match status" value="1"/>
</dbReference>
<comment type="caution">
    <text evidence="3">The sequence shown here is derived from an EMBL/GenBank/DDBJ whole genome shotgun (WGS) entry which is preliminary data.</text>
</comment>
<evidence type="ECO:0000313" key="4">
    <source>
        <dbReference type="Proteomes" id="UP001139353"/>
    </source>
</evidence>
<dbReference type="AlphaFoldDB" id="A0A9X1YGM2"/>
<dbReference type="RefSeq" id="WP_275682171.1">
    <property type="nucleotide sequence ID" value="NZ_JAJLJH010000002.1"/>
</dbReference>